<keyword evidence="4" id="KW-0378">Hydrolase</keyword>
<feature type="region of interest" description="Disordered" evidence="9">
    <location>
        <begin position="120"/>
        <end position="174"/>
    </location>
</feature>
<dbReference type="SUPFAM" id="SSF56300">
    <property type="entry name" value="Metallo-dependent phosphatases"/>
    <property type="match status" value="1"/>
</dbReference>
<proteinExistence type="predicted"/>
<keyword evidence="11" id="KW-1185">Reference proteome</keyword>
<dbReference type="PRINTS" id="PR00114">
    <property type="entry name" value="STPHPHTASE"/>
</dbReference>
<comment type="catalytic activity">
    <reaction evidence="7">
        <text>O-phospho-L-seryl-[protein] + H2O = L-seryl-[protein] + phosphate</text>
        <dbReference type="Rhea" id="RHEA:20629"/>
        <dbReference type="Rhea" id="RHEA-COMP:9863"/>
        <dbReference type="Rhea" id="RHEA-COMP:11604"/>
        <dbReference type="ChEBI" id="CHEBI:15377"/>
        <dbReference type="ChEBI" id="CHEBI:29999"/>
        <dbReference type="ChEBI" id="CHEBI:43474"/>
        <dbReference type="ChEBI" id="CHEBI:83421"/>
        <dbReference type="EC" id="3.1.3.16"/>
    </reaction>
</comment>
<dbReference type="InterPro" id="IPR029052">
    <property type="entry name" value="Metallo-depent_PP-like"/>
</dbReference>
<evidence type="ECO:0000256" key="9">
    <source>
        <dbReference type="SAM" id="MobiDB-lite"/>
    </source>
</evidence>
<evidence type="ECO:0000256" key="7">
    <source>
        <dbReference type="ARBA" id="ARBA00047761"/>
    </source>
</evidence>
<evidence type="ECO:0000313" key="10">
    <source>
        <dbReference type="EMBL" id="KAF9594697.1"/>
    </source>
</evidence>
<dbReference type="Proteomes" id="UP000631114">
    <property type="component" value="Unassembled WGS sequence"/>
</dbReference>
<dbReference type="InterPro" id="IPR006186">
    <property type="entry name" value="Ser/Thr-sp_prot-phosphatase"/>
</dbReference>
<dbReference type="GO" id="GO:0005634">
    <property type="term" value="C:nucleus"/>
    <property type="evidence" value="ECO:0007669"/>
    <property type="project" value="TreeGrafter"/>
</dbReference>
<evidence type="ECO:0000256" key="6">
    <source>
        <dbReference type="ARBA" id="ARBA00023211"/>
    </source>
</evidence>
<dbReference type="PANTHER" id="PTHR11668:SF300">
    <property type="entry name" value="SERINE_THREONINE-PROTEIN PHOSPHATASE"/>
    <property type="match status" value="1"/>
</dbReference>
<dbReference type="InterPro" id="IPR050341">
    <property type="entry name" value="PP1_catalytic_subunit"/>
</dbReference>
<comment type="caution">
    <text evidence="10">The sequence shown here is derived from an EMBL/GenBank/DDBJ whole genome shotgun (WGS) entry which is preliminary data.</text>
</comment>
<organism evidence="10 11">
    <name type="scientific">Coptis chinensis</name>
    <dbReference type="NCBI Taxonomy" id="261450"/>
    <lineage>
        <taxon>Eukaryota</taxon>
        <taxon>Viridiplantae</taxon>
        <taxon>Streptophyta</taxon>
        <taxon>Embryophyta</taxon>
        <taxon>Tracheophyta</taxon>
        <taxon>Spermatophyta</taxon>
        <taxon>Magnoliopsida</taxon>
        <taxon>Ranunculales</taxon>
        <taxon>Ranunculaceae</taxon>
        <taxon>Coptidoideae</taxon>
        <taxon>Coptis</taxon>
    </lineage>
</organism>
<sequence length="272" mass="32180">MDLAEPGQIDNVNRPLPVPKNGFMRDILWADPHRGIGWIFDKDRKANSYGHDVAENFLKANGLIHMFRGHEVADNGVDKIQAKVWTIFSAPGYQRRSNRGAVVEVTDKLAFNVTTLEREHKEYSPSGRSQIPYRYRPSSPRWKPPSPRHRYRSPKQKRLQSLGQRYRSSWRDQQVPVQRRAYGYRIPSARWRFPPPRHRSTSPEQRRLHSLRQRYQSPWRVRRVPVQRRAYGYRIPSPRWRFPSPRRRSRSPEKEEAQQIGEGSKGTRGKEQ</sequence>
<dbReference type="GO" id="GO:0005737">
    <property type="term" value="C:cytoplasm"/>
    <property type="evidence" value="ECO:0007669"/>
    <property type="project" value="TreeGrafter"/>
</dbReference>
<evidence type="ECO:0000313" key="11">
    <source>
        <dbReference type="Proteomes" id="UP000631114"/>
    </source>
</evidence>
<evidence type="ECO:0000256" key="8">
    <source>
        <dbReference type="ARBA" id="ARBA00048336"/>
    </source>
</evidence>
<evidence type="ECO:0000256" key="5">
    <source>
        <dbReference type="ARBA" id="ARBA00022912"/>
    </source>
</evidence>
<dbReference type="OrthoDB" id="10693055at2759"/>
<feature type="compositionally biased region" description="Polar residues" evidence="9">
    <location>
        <begin position="159"/>
        <end position="174"/>
    </location>
</feature>
<evidence type="ECO:0000256" key="2">
    <source>
        <dbReference type="ARBA" id="ARBA00013081"/>
    </source>
</evidence>
<dbReference type="GO" id="GO:0046872">
    <property type="term" value="F:metal ion binding"/>
    <property type="evidence" value="ECO:0007669"/>
    <property type="project" value="UniProtKB-KW"/>
</dbReference>
<feature type="compositionally biased region" description="Basic residues" evidence="9">
    <location>
        <begin position="146"/>
        <end position="158"/>
    </location>
</feature>
<comment type="cofactor">
    <cofactor evidence="1">
        <name>Mn(2+)</name>
        <dbReference type="ChEBI" id="CHEBI:29035"/>
    </cofactor>
</comment>
<keyword evidence="5" id="KW-0904">Protein phosphatase</keyword>
<dbReference type="GO" id="GO:0004722">
    <property type="term" value="F:protein serine/threonine phosphatase activity"/>
    <property type="evidence" value="ECO:0007669"/>
    <property type="project" value="UniProtKB-EC"/>
</dbReference>
<evidence type="ECO:0000256" key="4">
    <source>
        <dbReference type="ARBA" id="ARBA00022801"/>
    </source>
</evidence>
<evidence type="ECO:0000256" key="1">
    <source>
        <dbReference type="ARBA" id="ARBA00001936"/>
    </source>
</evidence>
<keyword evidence="6" id="KW-0464">Manganese</keyword>
<feature type="region of interest" description="Disordered" evidence="9">
    <location>
        <begin position="235"/>
        <end position="272"/>
    </location>
</feature>
<dbReference type="AlphaFoldDB" id="A0A835LJF5"/>
<reference evidence="10 11" key="1">
    <citation type="submission" date="2020-10" db="EMBL/GenBank/DDBJ databases">
        <title>The Coptis chinensis genome and diversification of protoberbering-type alkaloids.</title>
        <authorList>
            <person name="Wang B."/>
            <person name="Shu S."/>
            <person name="Song C."/>
            <person name="Liu Y."/>
        </authorList>
    </citation>
    <scope>NUCLEOTIDE SEQUENCE [LARGE SCALE GENOMIC DNA]</scope>
    <source>
        <strain evidence="10">HL-2020</strain>
        <tissue evidence="10">Leaf</tissue>
    </source>
</reference>
<protein>
    <recommendedName>
        <fullName evidence="2">protein-serine/threonine phosphatase</fullName>
        <ecNumber evidence="2">3.1.3.16</ecNumber>
    </recommendedName>
</protein>
<comment type="catalytic activity">
    <reaction evidence="8">
        <text>O-phospho-L-threonyl-[protein] + H2O = L-threonyl-[protein] + phosphate</text>
        <dbReference type="Rhea" id="RHEA:47004"/>
        <dbReference type="Rhea" id="RHEA-COMP:11060"/>
        <dbReference type="Rhea" id="RHEA-COMP:11605"/>
        <dbReference type="ChEBI" id="CHEBI:15377"/>
        <dbReference type="ChEBI" id="CHEBI:30013"/>
        <dbReference type="ChEBI" id="CHEBI:43474"/>
        <dbReference type="ChEBI" id="CHEBI:61977"/>
        <dbReference type="EC" id="3.1.3.16"/>
    </reaction>
</comment>
<gene>
    <name evidence="10" type="ORF">IFM89_034482</name>
</gene>
<keyword evidence="3" id="KW-0479">Metal-binding</keyword>
<name>A0A835LJF5_9MAGN</name>
<dbReference type="Gene3D" id="3.60.21.10">
    <property type="match status" value="1"/>
</dbReference>
<dbReference type="PANTHER" id="PTHR11668">
    <property type="entry name" value="SERINE/THREONINE PROTEIN PHOSPHATASE"/>
    <property type="match status" value="1"/>
</dbReference>
<dbReference type="EC" id="3.1.3.16" evidence="2"/>
<evidence type="ECO:0000256" key="3">
    <source>
        <dbReference type="ARBA" id="ARBA00022723"/>
    </source>
</evidence>
<feature type="region of interest" description="Disordered" evidence="9">
    <location>
        <begin position="189"/>
        <end position="211"/>
    </location>
</feature>
<accession>A0A835LJF5</accession>
<dbReference type="EMBL" id="JADFTS010000008">
    <property type="protein sequence ID" value="KAF9594697.1"/>
    <property type="molecule type" value="Genomic_DNA"/>
</dbReference>
<feature type="compositionally biased region" description="Low complexity" evidence="9">
    <location>
        <begin position="128"/>
        <end position="141"/>
    </location>
</feature>